<reference evidence="1 2" key="1">
    <citation type="submission" date="2017-05" db="EMBL/GenBank/DDBJ databases">
        <authorList>
            <person name="Varghese N."/>
            <person name="Submissions S."/>
        </authorList>
    </citation>
    <scope>NUCLEOTIDE SEQUENCE [LARGE SCALE GENOMIC DNA]</scope>
    <source>
        <strain evidence="1 2">DSM 28214</strain>
    </source>
</reference>
<proteinExistence type="predicted"/>
<protein>
    <submittedName>
        <fullName evidence="1">Uncharacterized protein</fullName>
    </submittedName>
</protein>
<accession>A0ABY1PK40</accession>
<organism evidence="1 2">
    <name type="scientific">Chryseobacterium profundimaris</name>
    <dbReference type="NCBI Taxonomy" id="1387275"/>
    <lineage>
        <taxon>Bacteria</taxon>
        <taxon>Pseudomonadati</taxon>
        <taxon>Bacteroidota</taxon>
        <taxon>Flavobacteriia</taxon>
        <taxon>Flavobacteriales</taxon>
        <taxon>Weeksellaceae</taxon>
        <taxon>Chryseobacterium group</taxon>
        <taxon>Chryseobacterium</taxon>
    </lineage>
</organism>
<comment type="caution">
    <text evidence="1">The sequence shown here is derived from an EMBL/GenBank/DDBJ whole genome shotgun (WGS) entry which is preliminary data.</text>
</comment>
<gene>
    <name evidence="1" type="ORF">SAMN06264346_11829</name>
</gene>
<dbReference type="Proteomes" id="UP001157960">
    <property type="component" value="Unassembled WGS sequence"/>
</dbReference>
<evidence type="ECO:0000313" key="2">
    <source>
        <dbReference type="Proteomes" id="UP001157960"/>
    </source>
</evidence>
<name>A0ABY1PK40_9FLAO</name>
<dbReference type="EMBL" id="FXTZ01000018">
    <property type="protein sequence ID" value="SMP34547.1"/>
    <property type="molecule type" value="Genomic_DNA"/>
</dbReference>
<dbReference type="RefSeq" id="WP_283423691.1">
    <property type="nucleotide sequence ID" value="NZ_FXTZ01000018.1"/>
</dbReference>
<sequence>MLDFYESRHAFTFYYPRYLLNQPTELSLPLLKKILDSSIETPEKSIPDDYLKFIYKLVEEFIRAAIGRIQLENFWIFWEFLKDWMINNSNARFLPIFLFDIDWVESSEKWSVLDGKSLYFKDFIITLGFNRINSSIKFLSGIAFYNFMPNSISWIVPMLQSQNAELVENDILEKFVEKAFYKYGGKIKRDKNTLADFLFILDFLVKRSSPKAYMLREELLQFK</sequence>
<keyword evidence="2" id="KW-1185">Reference proteome</keyword>
<evidence type="ECO:0000313" key="1">
    <source>
        <dbReference type="EMBL" id="SMP34547.1"/>
    </source>
</evidence>